<keyword evidence="2" id="KW-1185">Reference proteome</keyword>
<proteinExistence type="predicted"/>
<reference evidence="1 2" key="1">
    <citation type="journal article" date="2023" name="G3 (Bethesda)">
        <title>A chromosome-length genome assembly and annotation of blackberry (Rubus argutus, cv. 'Hillquist').</title>
        <authorList>
            <person name="Bruna T."/>
            <person name="Aryal R."/>
            <person name="Dudchenko O."/>
            <person name="Sargent D.J."/>
            <person name="Mead D."/>
            <person name="Buti M."/>
            <person name="Cavallini A."/>
            <person name="Hytonen T."/>
            <person name="Andres J."/>
            <person name="Pham M."/>
            <person name="Weisz D."/>
            <person name="Mascagni F."/>
            <person name="Usai G."/>
            <person name="Natali L."/>
            <person name="Bassil N."/>
            <person name="Fernandez G.E."/>
            <person name="Lomsadze A."/>
            <person name="Armour M."/>
            <person name="Olukolu B."/>
            <person name="Poorten T."/>
            <person name="Britton C."/>
            <person name="Davik J."/>
            <person name="Ashrafi H."/>
            <person name="Aiden E.L."/>
            <person name="Borodovsky M."/>
            <person name="Worthington M."/>
        </authorList>
    </citation>
    <scope>NUCLEOTIDE SEQUENCE [LARGE SCALE GENOMIC DNA]</scope>
    <source>
        <strain evidence="1">PI 553951</strain>
    </source>
</reference>
<evidence type="ECO:0000313" key="2">
    <source>
        <dbReference type="Proteomes" id="UP001457282"/>
    </source>
</evidence>
<gene>
    <name evidence="1" type="ORF">M0R45_035982</name>
</gene>
<dbReference type="EMBL" id="JBEDUW010000007">
    <property type="protein sequence ID" value="KAK9912108.1"/>
    <property type="molecule type" value="Genomic_DNA"/>
</dbReference>
<evidence type="ECO:0000313" key="1">
    <source>
        <dbReference type="EMBL" id="KAK9912108.1"/>
    </source>
</evidence>
<protein>
    <submittedName>
        <fullName evidence="1">Uncharacterized protein</fullName>
    </submittedName>
</protein>
<dbReference type="AlphaFoldDB" id="A0AAW1VXJ8"/>
<dbReference type="Proteomes" id="UP001457282">
    <property type="component" value="Unassembled WGS sequence"/>
</dbReference>
<accession>A0AAW1VXJ8</accession>
<sequence>MAGGDGCIRWSSGGERRLVQSFSGIEWRRSFSRLVDRRLRNQSLVMVMSDHGRKQSNQPSGGAATVRCVCSGLRKCMVSWWAGFCSDRALSILAREVLLAGDWIP</sequence>
<comment type="caution">
    <text evidence="1">The sequence shown here is derived from an EMBL/GenBank/DDBJ whole genome shotgun (WGS) entry which is preliminary data.</text>
</comment>
<name>A0AAW1VXJ8_RUBAR</name>
<organism evidence="1 2">
    <name type="scientific">Rubus argutus</name>
    <name type="common">Southern blackberry</name>
    <dbReference type="NCBI Taxonomy" id="59490"/>
    <lineage>
        <taxon>Eukaryota</taxon>
        <taxon>Viridiplantae</taxon>
        <taxon>Streptophyta</taxon>
        <taxon>Embryophyta</taxon>
        <taxon>Tracheophyta</taxon>
        <taxon>Spermatophyta</taxon>
        <taxon>Magnoliopsida</taxon>
        <taxon>eudicotyledons</taxon>
        <taxon>Gunneridae</taxon>
        <taxon>Pentapetalae</taxon>
        <taxon>rosids</taxon>
        <taxon>fabids</taxon>
        <taxon>Rosales</taxon>
        <taxon>Rosaceae</taxon>
        <taxon>Rosoideae</taxon>
        <taxon>Rosoideae incertae sedis</taxon>
        <taxon>Rubus</taxon>
    </lineage>
</organism>